<name>A0A494TEH1_SPHPE</name>
<sequence length="275" mass="30733">MDYQHIIYEQLGPVLRLWHNRPEVRNAEGRQLLEELDHAVQRASADASVHVVIFAGKGDHFSAGHDLKESIRDRPNPTVEQRYEYELEHYFEYGLRIYDMPKPTIAQVQGACIAAGFMVANMCDLMIASDDAFFSDPTGHTLGAAAVEMLIHPHVLGMRKAKEMLFTGRRITAQEGLEVGMINHVVPRADLEAETLKLAEHIASAPPFGLRLIKRSLNRTLDAAGFRTALTAHFDAHQLSHVSAEYQRVWQERQDNAAKGGKTSFGRPVGTEVKA</sequence>
<gene>
    <name evidence="3" type="ORF">D3Y57_01940</name>
</gene>
<protein>
    <submittedName>
        <fullName evidence="3">Enoyl-CoA hydratase</fullName>
    </submittedName>
</protein>
<dbReference type="AlphaFoldDB" id="A0A494TEH1"/>
<organism evidence="3 4">
    <name type="scientific">Sphingomonas paeninsulae</name>
    <dbReference type="NCBI Taxonomy" id="2319844"/>
    <lineage>
        <taxon>Bacteria</taxon>
        <taxon>Pseudomonadati</taxon>
        <taxon>Pseudomonadota</taxon>
        <taxon>Alphaproteobacteria</taxon>
        <taxon>Sphingomonadales</taxon>
        <taxon>Sphingomonadaceae</taxon>
        <taxon>Sphingomonas</taxon>
    </lineage>
</organism>
<evidence type="ECO:0000256" key="2">
    <source>
        <dbReference type="SAM" id="MobiDB-lite"/>
    </source>
</evidence>
<dbReference type="NCBIfam" id="NF006140">
    <property type="entry name" value="PRK08290.1"/>
    <property type="match status" value="1"/>
</dbReference>
<evidence type="ECO:0000313" key="3">
    <source>
        <dbReference type="EMBL" id="AYJ85443.1"/>
    </source>
</evidence>
<dbReference type="KEGG" id="spha:D3Y57_01940"/>
<dbReference type="EMBL" id="CP032828">
    <property type="protein sequence ID" value="AYJ85443.1"/>
    <property type="molecule type" value="Genomic_DNA"/>
</dbReference>
<evidence type="ECO:0000256" key="1">
    <source>
        <dbReference type="ARBA" id="ARBA00005254"/>
    </source>
</evidence>
<dbReference type="CDD" id="cd06558">
    <property type="entry name" value="crotonase-like"/>
    <property type="match status" value="1"/>
</dbReference>
<dbReference type="SUPFAM" id="SSF52096">
    <property type="entry name" value="ClpP/crotonase"/>
    <property type="match status" value="1"/>
</dbReference>
<dbReference type="RefSeq" id="WP_121152057.1">
    <property type="nucleotide sequence ID" value="NZ_CP032828.1"/>
</dbReference>
<proteinExistence type="inferred from homology"/>
<dbReference type="OrthoDB" id="9795613at2"/>
<dbReference type="Proteomes" id="UP000276254">
    <property type="component" value="Plasmid unnamed1"/>
</dbReference>
<dbReference type="PANTHER" id="PTHR43802:SF1">
    <property type="entry name" value="IP11341P-RELATED"/>
    <property type="match status" value="1"/>
</dbReference>
<keyword evidence="3" id="KW-0614">Plasmid</keyword>
<dbReference type="PANTHER" id="PTHR43802">
    <property type="entry name" value="ENOYL-COA HYDRATASE"/>
    <property type="match status" value="1"/>
</dbReference>
<evidence type="ECO:0000313" key="4">
    <source>
        <dbReference type="Proteomes" id="UP000276254"/>
    </source>
</evidence>
<dbReference type="InterPro" id="IPR029045">
    <property type="entry name" value="ClpP/crotonase-like_dom_sf"/>
</dbReference>
<reference evidence="3 4" key="1">
    <citation type="submission" date="2018-09" db="EMBL/GenBank/DDBJ databases">
        <title>Sphingomonas peninsula sp. nov., isolated from fildes peninsula, Antarctic soil.</title>
        <authorList>
            <person name="Yingchao G."/>
        </authorList>
    </citation>
    <scope>NUCLEOTIDE SEQUENCE [LARGE SCALE GENOMIC DNA]</scope>
    <source>
        <strain evidence="3 4">YZ-8</strain>
        <plasmid evidence="3 4">unnamed1</plasmid>
    </source>
</reference>
<accession>A0A494TEH1</accession>
<keyword evidence="4" id="KW-1185">Reference proteome</keyword>
<dbReference type="GO" id="GO:0003824">
    <property type="term" value="F:catalytic activity"/>
    <property type="evidence" value="ECO:0007669"/>
    <property type="project" value="UniProtKB-ARBA"/>
</dbReference>
<geneLocation type="plasmid" evidence="3">
    <name>unnamed1</name>
</geneLocation>
<dbReference type="InterPro" id="IPR001753">
    <property type="entry name" value="Enoyl-CoA_hydra/iso"/>
</dbReference>
<dbReference type="Pfam" id="PF00378">
    <property type="entry name" value="ECH_1"/>
    <property type="match status" value="1"/>
</dbReference>
<comment type="similarity">
    <text evidence="1">Belongs to the enoyl-CoA hydratase/isomerase family.</text>
</comment>
<feature type="region of interest" description="Disordered" evidence="2">
    <location>
        <begin position="255"/>
        <end position="275"/>
    </location>
</feature>
<dbReference type="Gene3D" id="3.90.226.10">
    <property type="entry name" value="2-enoyl-CoA Hydratase, Chain A, domain 1"/>
    <property type="match status" value="1"/>
</dbReference>